<evidence type="ECO:0000313" key="1">
    <source>
        <dbReference type="EMBL" id="EES92138.1"/>
    </source>
</evidence>
<comment type="caution">
    <text evidence="1">The sequence shown here is derived from an EMBL/GenBank/DDBJ whole genome shotgun (WGS) entry which is preliminary data.</text>
</comment>
<reference evidence="1 2" key="1">
    <citation type="submission" date="2009-10" db="EMBL/GenBank/DDBJ databases">
        <authorList>
            <person name="Shrivastava S."/>
            <person name="Brinkac L.B."/>
            <person name="Brown J.L."/>
            <person name="Bruce D.B."/>
            <person name="Detter C."/>
            <person name="Green L.D."/>
            <person name="Munk C.A."/>
            <person name="Rogers Y.C."/>
            <person name="Tapia R."/>
            <person name="Saunders E.S."/>
            <person name="Sims D.R."/>
            <person name="Smith L.A."/>
            <person name="Smith T.J."/>
            <person name="Sutton G."/>
            <person name="Brettin T."/>
        </authorList>
    </citation>
    <scope>NUCLEOTIDE SEQUENCE [LARGE SCALE GENOMIC DNA]</scope>
    <source>
        <strain evidence="2">D str. 1873</strain>
    </source>
</reference>
<sequence>MKNLIRRGKTAEYCYYGNWGYGYSAGFLCCLKIKIPSSNEFNNI</sequence>
<name>A0A9P2LM08_CLOBO</name>
<dbReference type="AlphaFoldDB" id="A0A9P2LM08"/>
<dbReference type="RefSeq" id="WP_003378258.1">
    <property type="nucleotide sequence ID" value="NZ_ACSJ01000001.1"/>
</dbReference>
<evidence type="ECO:0000313" key="2">
    <source>
        <dbReference type="Proteomes" id="UP000006160"/>
    </source>
</evidence>
<accession>A0A9P2LM08</accession>
<dbReference type="EMBL" id="ACSJ01000001">
    <property type="protein sequence ID" value="EES92138.1"/>
    <property type="molecule type" value="Genomic_DNA"/>
</dbReference>
<dbReference type="Proteomes" id="UP000006160">
    <property type="component" value="Unassembled WGS sequence"/>
</dbReference>
<organism evidence="1 2">
    <name type="scientific">Clostridium botulinum D str. 1873</name>
    <dbReference type="NCBI Taxonomy" id="592027"/>
    <lineage>
        <taxon>Bacteria</taxon>
        <taxon>Bacillati</taxon>
        <taxon>Bacillota</taxon>
        <taxon>Clostridia</taxon>
        <taxon>Eubacteriales</taxon>
        <taxon>Clostridiaceae</taxon>
        <taxon>Clostridium</taxon>
    </lineage>
</organism>
<protein>
    <submittedName>
        <fullName evidence="1">Uncharacterized protein</fullName>
    </submittedName>
</protein>
<proteinExistence type="predicted"/>
<gene>
    <name evidence="1" type="ORF">CLG_B0218</name>
</gene>
<dbReference type="GeneID" id="79383414"/>